<accession>A0A3M9NHM6</accession>
<keyword evidence="3 5" id="KW-0378">Hydrolase</keyword>
<dbReference type="InterPro" id="IPR031704">
    <property type="entry name" value="Glyco_hydro_36_N"/>
</dbReference>
<evidence type="ECO:0000256" key="2">
    <source>
        <dbReference type="ARBA" id="ARBA00012755"/>
    </source>
</evidence>
<feature type="active site" description="Nucleophile" evidence="6">
    <location>
        <position position="474"/>
    </location>
</feature>
<reference evidence="11 12" key="1">
    <citation type="submission" date="2018-11" db="EMBL/GenBank/DDBJ databases">
        <title>Draft genome sequence of Ferruginibacter sp. BO-59.</title>
        <authorList>
            <person name="Im W.T."/>
        </authorList>
    </citation>
    <scope>NUCLEOTIDE SEQUENCE [LARGE SCALE GENOMIC DNA]</scope>
    <source>
        <strain evidence="11 12">BO-59</strain>
    </source>
</reference>
<dbReference type="CDD" id="cd14791">
    <property type="entry name" value="GH36"/>
    <property type="match status" value="1"/>
</dbReference>
<feature type="binding site" evidence="7">
    <location>
        <begin position="358"/>
        <end position="359"/>
    </location>
    <ligand>
        <name>substrate</name>
    </ligand>
</feature>
<evidence type="ECO:0000259" key="9">
    <source>
        <dbReference type="Pfam" id="PF16874"/>
    </source>
</evidence>
<dbReference type="FunFam" id="3.20.20.70:FF:000118">
    <property type="entry name" value="Alpha-galactosidase"/>
    <property type="match status" value="1"/>
</dbReference>
<dbReference type="Pfam" id="PF02065">
    <property type="entry name" value="Melibiase"/>
    <property type="match status" value="1"/>
</dbReference>
<dbReference type="InterPro" id="IPR017853">
    <property type="entry name" value="GH"/>
</dbReference>
<dbReference type="GO" id="GO:0016052">
    <property type="term" value="P:carbohydrate catabolic process"/>
    <property type="evidence" value="ECO:0007669"/>
    <property type="project" value="InterPro"/>
</dbReference>
<comment type="caution">
    <text evidence="11">The sequence shown here is derived from an EMBL/GenBank/DDBJ whole genome shotgun (WGS) entry which is preliminary data.</text>
</comment>
<keyword evidence="12" id="KW-1185">Reference proteome</keyword>
<dbReference type="PRINTS" id="PR00743">
    <property type="entry name" value="GLHYDRLASE36"/>
</dbReference>
<organism evidence="11 12">
    <name type="scientific">Hanamia caeni</name>
    <dbReference type="NCBI Taxonomy" id="2294116"/>
    <lineage>
        <taxon>Bacteria</taxon>
        <taxon>Pseudomonadati</taxon>
        <taxon>Bacteroidota</taxon>
        <taxon>Chitinophagia</taxon>
        <taxon>Chitinophagales</taxon>
        <taxon>Chitinophagaceae</taxon>
        <taxon>Hanamia</taxon>
    </lineage>
</organism>
<keyword evidence="4 5" id="KW-0326">Glycosidase</keyword>
<evidence type="ECO:0000259" key="10">
    <source>
        <dbReference type="Pfam" id="PF16875"/>
    </source>
</evidence>
<dbReference type="InterPro" id="IPR013780">
    <property type="entry name" value="Glyco_hydro_b"/>
</dbReference>
<dbReference type="EC" id="3.2.1.22" evidence="2 5"/>
<evidence type="ECO:0000313" key="11">
    <source>
        <dbReference type="EMBL" id="RNI37309.1"/>
    </source>
</evidence>
<evidence type="ECO:0000313" key="12">
    <source>
        <dbReference type="Proteomes" id="UP000267223"/>
    </source>
</evidence>
<dbReference type="PANTHER" id="PTHR43053">
    <property type="entry name" value="GLYCOSIDASE FAMILY 31"/>
    <property type="match status" value="1"/>
</dbReference>
<feature type="binding site" evidence="7">
    <location>
        <position position="543"/>
    </location>
    <ligand>
        <name>substrate</name>
    </ligand>
</feature>
<dbReference type="GO" id="GO:0004557">
    <property type="term" value="F:alpha-galactosidase activity"/>
    <property type="evidence" value="ECO:0007669"/>
    <property type="project" value="UniProtKB-UniRule"/>
</dbReference>
<feature type="signal peptide" evidence="8">
    <location>
        <begin position="1"/>
        <end position="24"/>
    </location>
</feature>
<feature type="active site" description="Proton donor" evidence="6">
    <location>
        <position position="543"/>
    </location>
</feature>
<feature type="binding site" evidence="7">
    <location>
        <position position="438"/>
    </location>
    <ligand>
        <name>substrate</name>
    </ligand>
</feature>
<evidence type="ECO:0000256" key="5">
    <source>
        <dbReference type="PIRNR" id="PIRNR005536"/>
    </source>
</evidence>
<evidence type="ECO:0000256" key="6">
    <source>
        <dbReference type="PIRSR" id="PIRSR005536-1"/>
    </source>
</evidence>
<keyword evidence="8" id="KW-0732">Signal</keyword>
<dbReference type="Pfam" id="PF16874">
    <property type="entry name" value="Glyco_hydro_36C"/>
    <property type="match status" value="1"/>
</dbReference>
<dbReference type="SUPFAM" id="SSF51445">
    <property type="entry name" value="(Trans)glycosidases"/>
    <property type="match status" value="1"/>
</dbReference>
<dbReference type="InterPro" id="IPR050985">
    <property type="entry name" value="Alpha-glycosidase_related"/>
</dbReference>
<comment type="catalytic activity">
    <reaction evidence="1 5">
        <text>Hydrolysis of terminal, non-reducing alpha-D-galactose residues in alpha-D-galactosides, including galactose oligosaccharides, galactomannans and galactolipids.</text>
        <dbReference type="EC" id="3.2.1.22"/>
    </reaction>
</comment>
<dbReference type="AlphaFoldDB" id="A0A3M9NHM6"/>
<dbReference type="Pfam" id="PF16875">
    <property type="entry name" value="Glyco_hydro_36N"/>
    <property type="match status" value="1"/>
</dbReference>
<dbReference type="EMBL" id="RJJR01000005">
    <property type="protein sequence ID" value="RNI37309.1"/>
    <property type="molecule type" value="Genomic_DNA"/>
</dbReference>
<dbReference type="InterPro" id="IPR038417">
    <property type="entry name" value="Alpga-gal_N_sf"/>
</dbReference>
<dbReference type="OrthoDB" id="9758822at2"/>
<feature type="binding site" evidence="7">
    <location>
        <position position="186"/>
    </location>
    <ligand>
        <name>substrate</name>
    </ligand>
</feature>
<feature type="domain" description="Glycosyl hydrolase family 36 C-terminal" evidence="9">
    <location>
        <begin position="638"/>
        <end position="723"/>
    </location>
</feature>
<dbReference type="Gene3D" id="2.60.40.1180">
    <property type="entry name" value="Golgi alpha-mannosidase II"/>
    <property type="match status" value="1"/>
</dbReference>
<feature type="domain" description="Glycosyl hydrolase family 36 N-terminal" evidence="10">
    <location>
        <begin position="46"/>
        <end position="278"/>
    </location>
</feature>
<name>A0A3M9NHM6_9BACT</name>
<proteinExistence type="inferred from homology"/>
<comment type="similarity">
    <text evidence="5">Belongs to the glycosyl hydrolase.</text>
</comment>
<dbReference type="PANTHER" id="PTHR43053:SF3">
    <property type="entry name" value="ALPHA-GALACTOSIDASE C-RELATED"/>
    <property type="match status" value="1"/>
</dbReference>
<evidence type="ECO:0000256" key="1">
    <source>
        <dbReference type="ARBA" id="ARBA00001255"/>
    </source>
</evidence>
<gene>
    <name evidence="11" type="ORF">EFY79_07875</name>
</gene>
<evidence type="ECO:0000256" key="8">
    <source>
        <dbReference type="SAM" id="SignalP"/>
    </source>
</evidence>
<dbReference type="Gene3D" id="3.20.20.70">
    <property type="entry name" value="Aldolase class I"/>
    <property type="match status" value="1"/>
</dbReference>
<dbReference type="Gene3D" id="2.70.98.60">
    <property type="entry name" value="alpha-galactosidase from lactobacil brevis"/>
    <property type="match status" value="1"/>
</dbReference>
<dbReference type="Proteomes" id="UP000267223">
    <property type="component" value="Unassembled WGS sequence"/>
</dbReference>
<feature type="chain" id="PRO_5018235371" description="Alpha-galactosidase" evidence="8">
    <location>
        <begin position="25"/>
        <end position="730"/>
    </location>
</feature>
<evidence type="ECO:0000256" key="3">
    <source>
        <dbReference type="ARBA" id="ARBA00022801"/>
    </source>
</evidence>
<dbReference type="InterPro" id="IPR013785">
    <property type="entry name" value="Aldolase_TIM"/>
</dbReference>
<dbReference type="RefSeq" id="WP_123120150.1">
    <property type="nucleotide sequence ID" value="NZ_RJJR01000005.1"/>
</dbReference>
<protein>
    <recommendedName>
        <fullName evidence="2 5">Alpha-galactosidase</fullName>
        <ecNumber evidence="2 5">3.2.1.22</ecNumber>
    </recommendedName>
</protein>
<dbReference type="PIRSF" id="PIRSF005536">
    <property type="entry name" value="Agal"/>
    <property type="match status" value="1"/>
</dbReference>
<feature type="binding site" evidence="7">
    <location>
        <position position="521"/>
    </location>
    <ligand>
        <name>substrate</name>
    </ligand>
</feature>
<dbReference type="InterPro" id="IPR002252">
    <property type="entry name" value="Glyco_hydro_36"/>
</dbReference>
<evidence type="ECO:0000256" key="7">
    <source>
        <dbReference type="PIRSR" id="PIRSR005536-2"/>
    </source>
</evidence>
<feature type="binding site" evidence="7">
    <location>
        <begin position="472"/>
        <end position="476"/>
    </location>
    <ligand>
        <name>substrate</name>
    </ligand>
</feature>
<dbReference type="InterPro" id="IPR031705">
    <property type="entry name" value="Glyco_hydro_36_C"/>
</dbReference>
<evidence type="ECO:0000256" key="4">
    <source>
        <dbReference type="ARBA" id="ARBA00023295"/>
    </source>
</evidence>
<sequence>MKNPLAKILICFAFCFCFFSKNYAQTITIATNNTSLIYKVDGNHQLQQAWFGSKFADADNPDSLNDKSLLSRGNPAFPGGGMGYVFEPAIQVTHADGNPSLQLNFVESSIENENDDVSVTHIKLKDPEYSFYVTLNFKSYKKENVIEQWATIYHEEKSSVTLNRYASSFVTLHDNNFYLTHFYGDWASEMQFEETKLPEGIYNIQSKLGTRATNYEVPSFMISPNKPADENEGNVFAGSLAWSGNFNLQFENIRSNGHAGNSLKIIPGINAYASAYSLRPKEVFNTPHFIFTWSTNGKGQASRNFHQWALNYGVWNGHQKRQTLLNNWETTFFNFTQDTLVKLFDGAKKIGVDVFLLDDGWFGNKHPRHGDTAGLGDWQANKKILPDGLKYLVKQAEQKGIKFGIWVEPEMVNPKSELYEQHPEWVLKLPNRPIDLSRNQLVLDLTNPKVQDFVYGVMHNLLTENPGIAYIKWDCNRFMTNAYSNYLGNNQQALYVDYTKGLYKVLERVRKEFPDLEMMLCSGGGGRAEYGALKYFNEFWASDNTDPVERIFIQWGYSYFFPAGAVCDHVTNWGNESLKFKIDVAMQGKLGFDININKLSEKEIQFCRNAVDNYKRLQDVLNYGSLYRLIAPYKNSIAALMYVDSSRKRAVVFDYNMNVHHGDTYQNIILQGLKPASRYVVKEINVEEGKRNSFRESGKIYTGDFLMKEGIGWYLNGALTSSILEVTEVE</sequence>